<dbReference type="Proteomes" id="UP001597267">
    <property type="component" value="Unassembled WGS sequence"/>
</dbReference>
<dbReference type="EC" id="1.-.-.-" evidence="4"/>
<sequence>MKTIIYTHPWAKSFNHGILETLTTNFAAHKEAYQVIDLYQDKFNPVFDNDELAQFNKGTTPYPLVKDYQAMLKQTDELIIIFPIWWSTVPAILKGFIDKVMLPGFAYNIDDTGWHGLLTNIKKTTVITTSESPWSKFTDSIQGQFIDSLLPELGLHAEQTTWRHFDGVETSTPEARAEFLKELADL</sequence>
<keyword evidence="2 4" id="KW-0560">Oxidoreductase</keyword>
<name>A0ABW4J822_9LACO</name>
<keyword evidence="5" id="KW-1185">Reference proteome</keyword>
<evidence type="ECO:0000313" key="4">
    <source>
        <dbReference type="EMBL" id="MFD1671092.1"/>
    </source>
</evidence>
<comment type="similarity">
    <text evidence="1">Belongs to the NAD(P)H dehydrogenase (quinone) family.</text>
</comment>
<dbReference type="RefSeq" id="WP_125714930.1">
    <property type="nucleotide sequence ID" value="NZ_JBHTOP010000004.1"/>
</dbReference>
<protein>
    <submittedName>
        <fullName evidence="4">NAD(P)H-dependent oxidoreductase</fullName>
        <ecNumber evidence="4">1.-.-.-</ecNumber>
        <ecNumber evidence="4">1.6.99.-</ecNumber>
    </submittedName>
</protein>
<evidence type="ECO:0000259" key="3">
    <source>
        <dbReference type="Pfam" id="PF02525"/>
    </source>
</evidence>
<gene>
    <name evidence="4" type="ORF">ACFQ5M_03155</name>
</gene>
<reference evidence="5" key="1">
    <citation type="journal article" date="2019" name="Int. J. Syst. Evol. Microbiol.">
        <title>The Global Catalogue of Microorganisms (GCM) 10K type strain sequencing project: providing services to taxonomists for standard genome sequencing and annotation.</title>
        <authorList>
            <consortium name="The Broad Institute Genomics Platform"/>
            <consortium name="The Broad Institute Genome Sequencing Center for Infectious Disease"/>
            <person name="Wu L."/>
            <person name="Ma J."/>
        </authorList>
    </citation>
    <scope>NUCLEOTIDE SEQUENCE [LARGE SCALE GENOMIC DNA]</scope>
    <source>
        <strain evidence="5">CCM 8896</strain>
    </source>
</reference>
<dbReference type="EC" id="1.6.99.-" evidence="4"/>
<organism evidence="4 5">
    <name type="scientific">Agrilactobacillus yilanensis</name>
    <dbReference type="NCBI Taxonomy" id="2485997"/>
    <lineage>
        <taxon>Bacteria</taxon>
        <taxon>Bacillati</taxon>
        <taxon>Bacillota</taxon>
        <taxon>Bacilli</taxon>
        <taxon>Lactobacillales</taxon>
        <taxon>Lactobacillaceae</taxon>
        <taxon>Agrilactobacillus</taxon>
    </lineage>
</organism>
<dbReference type="InterPro" id="IPR029039">
    <property type="entry name" value="Flavoprotein-like_sf"/>
</dbReference>
<dbReference type="PANTHER" id="PTHR10204:SF34">
    <property type="entry name" value="NAD(P)H DEHYDROGENASE [QUINONE] 1 ISOFORM 1"/>
    <property type="match status" value="1"/>
</dbReference>
<comment type="caution">
    <text evidence="4">The sequence shown here is derived from an EMBL/GenBank/DDBJ whole genome shotgun (WGS) entry which is preliminary data.</text>
</comment>
<dbReference type="EMBL" id="JBHTOP010000004">
    <property type="protein sequence ID" value="MFD1671092.1"/>
    <property type="molecule type" value="Genomic_DNA"/>
</dbReference>
<dbReference type="InterPro" id="IPR003680">
    <property type="entry name" value="Flavodoxin_fold"/>
</dbReference>
<proteinExistence type="inferred from homology"/>
<dbReference type="Pfam" id="PF02525">
    <property type="entry name" value="Flavodoxin_2"/>
    <property type="match status" value="1"/>
</dbReference>
<dbReference type="PANTHER" id="PTHR10204">
    <property type="entry name" value="NAD P H OXIDOREDUCTASE-RELATED"/>
    <property type="match status" value="1"/>
</dbReference>
<feature type="domain" description="Flavodoxin-like fold" evidence="3">
    <location>
        <begin position="4"/>
        <end position="153"/>
    </location>
</feature>
<dbReference type="InterPro" id="IPR051545">
    <property type="entry name" value="NAD(P)H_dehydrogenase_qn"/>
</dbReference>
<accession>A0ABW4J822</accession>
<evidence type="ECO:0000256" key="1">
    <source>
        <dbReference type="ARBA" id="ARBA00006252"/>
    </source>
</evidence>
<dbReference type="Gene3D" id="3.40.50.360">
    <property type="match status" value="1"/>
</dbReference>
<dbReference type="GO" id="GO:0016491">
    <property type="term" value="F:oxidoreductase activity"/>
    <property type="evidence" value="ECO:0007669"/>
    <property type="project" value="UniProtKB-KW"/>
</dbReference>
<evidence type="ECO:0000313" key="5">
    <source>
        <dbReference type="Proteomes" id="UP001597267"/>
    </source>
</evidence>
<evidence type="ECO:0000256" key="2">
    <source>
        <dbReference type="ARBA" id="ARBA00023002"/>
    </source>
</evidence>
<dbReference type="SUPFAM" id="SSF52218">
    <property type="entry name" value="Flavoproteins"/>
    <property type="match status" value="1"/>
</dbReference>